<dbReference type="GO" id="GO:0007020">
    <property type="term" value="P:microtubule nucleation"/>
    <property type="evidence" value="ECO:0007669"/>
    <property type="project" value="InterPro"/>
</dbReference>
<evidence type="ECO:0000256" key="1">
    <source>
        <dbReference type="ARBA" id="ARBA00010337"/>
    </source>
</evidence>
<evidence type="ECO:0000259" key="7">
    <source>
        <dbReference type="Pfam" id="PF04130"/>
    </source>
</evidence>
<dbReference type="Pfam" id="PF04130">
    <property type="entry name" value="GCP_C_terminal"/>
    <property type="match status" value="1"/>
</dbReference>
<dbReference type="GO" id="GO:0043015">
    <property type="term" value="F:gamma-tubulin binding"/>
    <property type="evidence" value="ECO:0007669"/>
    <property type="project" value="InterPro"/>
</dbReference>
<accession>A0A9W8AE07</accession>
<dbReference type="InterPro" id="IPR041470">
    <property type="entry name" value="GCP_N"/>
</dbReference>
<feature type="compositionally biased region" description="Polar residues" evidence="6">
    <location>
        <begin position="654"/>
        <end position="663"/>
    </location>
</feature>
<dbReference type="Gene3D" id="1.20.120.1900">
    <property type="entry name" value="Gamma-tubulin complex, C-terminal domain"/>
    <property type="match status" value="1"/>
</dbReference>
<dbReference type="GO" id="GO:0000278">
    <property type="term" value="P:mitotic cell cycle"/>
    <property type="evidence" value="ECO:0007669"/>
    <property type="project" value="TreeGrafter"/>
</dbReference>
<comment type="similarity">
    <text evidence="1 5">Belongs to the TUBGCP family.</text>
</comment>
<dbReference type="PANTHER" id="PTHR19302:SF13">
    <property type="entry name" value="GAMMA-TUBULIN COMPLEX COMPONENT 2"/>
    <property type="match status" value="1"/>
</dbReference>
<feature type="domain" description="Gamma tubulin complex component protein N-terminal" evidence="8">
    <location>
        <begin position="46"/>
        <end position="215"/>
    </location>
</feature>
<evidence type="ECO:0000256" key="6">
    <source>
        <dbReference type="SAM" id="MobiDB-lite"/>
    </source>
</evidence>
<dbReference type="InterPro" id="IPR042241">
    <property type="entry name" value="GCP_C_sf"/>
</dbReference>
<dbReference type="InterPro" id="IPR040457">
    <property type="entry name" value="GCP_C"/>
</dbReference>
<dbReference type="Pfam" id="PF17681">
    <property type="entry name" value="GCP_N_terminal"/>
    <property type="match status" value="2"/>
</dbReference>
<dbReference type="GO" id="GO:0000922">
    <property type="term" value="C:spindle pole"/>
    <property type="evidence" value="ECO:0007669"/>
    <property type="project" value="InterPro"/>
</dbReference>
<dbReference type="GO" id="GO:0000930">
    <property type="term" value="C:gamma-tubulin complex"/>
    <property type="evidence" value="ECO:0007669"/>
    <property type="project" value="TreeGrafter"/>
</dbReference>
<feature type="region of interest" description="Disordered" evidence="6">
    <location>
        <begin position="240"/>
        <end position="272"/>
    </location>
</feature>
<evidence type="ECO:0000256" key="2">
    <source>
        <dbReference type="ARBA" id="ARBA00022490"/>
    </source>
</evidence>
<organism evidence="9 10">
    <name type="scientific">Tieghemiomyces parasiticus</name>
    <dbReference type="NCBI Taxonomy" id="78921"/>
    <lineage>
        <taxon>Eukaryota</taxon>
        <taxon>Fungi</taxon>
        <taxon>Fungi incertae sedis</taxon>
        <taxon>Zoopagomycota</taxon>
        <taxon>Kickxellomycotina</taxon>
        <taxon>Dimargaritomycetes</taxon>
        <taxon>Dimargaritales</taxon>
        <taxon>Dimargaritaceae</taxon>
        <taxon>Tieghemiomyces</taxon>
    </lineage>
</organism>
<evidence type="ECO:0000256" key="5">
    <source>
        <dbReference type="RuleBase" id="RU363050"/>
    </source>
</evidence>
<name>A0A9W8AE07_9FUNG</name>
<evidence type="ECO:0000256" key="4">
    <source>
        <dbReference type="ARBA" id="ARBA00023212"/>
    </source>
</evidence>
<gene>
    <name evidence="9" type="primary">alp4_1</name>
    <name evidence="9" type="ORF">IWQ60_004592</name>
</gene>
<keyword evidence="3 5" id="KW-0493">Microtubule</keyword>
<keyword evidence="4 5" id="KW-0206">Cytoskeleton</keyword>
<evidence type="ECO:0000259" key="8">
    <source>
        <dbReference type="Pfam" id="PF17681"/>
    </source>
</evidence>
<dbReference type="InterPro" id="IPR007259">
    <property type="entry name" value="GCP"/>
</dbReference>
<evidence type="ECO:0000313" key="10">
    <source>
        <dbReference type="Proteomes" id="UP001150569"/>
    </source>
</evidence>
<dbReference type="GO" id="GO:0051011">
    <property type="term" value="F:microtubule minus-end binding"/>
    <property type="evidence" value="ECO:0007669"/>
    <property type="project" value="TreeGrafter"/>
</dbReference>
<dbReference type="OrthoDB" id="2192946at2759"/>
<dbReference type="GO" id="GO:0005816">
    <property type="term" value="C:spindle pole body"/>
    <property type="evidence" value="ECO:0007669"/>
    <property type="project" value="UniProtKB-ARBA"/>
</dbReference>
<evidence type="ECO:0000256" key="3">
    <source>
        <dbReference type="ARBA" id="ARBA00022701"/>
    </source>
</evidence>
<feature type="domain" description="Gamma tubulin complex component C-terminal" evidence="7">
    <location>
        <begin position="529"/>
        <end position="956"/>
    </location>
</feature>
<keyword evidence="2 5" id="KW-0963">Cytoplasm</keyword>
<dbReference type="EMBL" id="JANBPT010000225">
    <property type="protein sequence ID" value="KAJ1925395.1"/>
    <property type="molecule type" value="Genomic_DNA"/>
</dbReference>
<comment type="caution">
    <text evidence="9">The sequence shown here is derived from an EMBL/GenBank/DDBJ whole genome shotgun (WGS) entry which is preliminary data.</text>
</comment>
<proteinExistence type="inferred from homology"/>
<dbReference type="GO" id="GO:0005874">
    <property type="term" value="C:microtubule"/>
    <property type="evidence" value="ECO:0007669"/>
    <property type="project" value="UniProtKB-KW"/>
</dbReference>
<protein>
    <recommendedName>
        <fullName evidence="5">Spindle pole body component</fullName>
    </recommendedName>
</protein>
<dbReference type="GO" id="GO:0051225">
    <property type="term" value="P:spindle assembly"/>
    <property type="evidence" value="ECO:0007669"/>
    <property type="project" value="TreeGrafter"/>
</dbReference>
<dbReference type="PANTHER" id="PTHR19302">
    <property type="entry name" value="GAMMA TUBULIN COMPLEX PROTEIN"/>
    <property type="match status" value="1"/>
</dbReference>
<evidence type="ECO:0000313" key="9">
    <source>
        <dbReference type="EMBL" id="KAJ1925395.1"/>
    </source>
</evidence>
<comment type="subcellular location">
    <subcellularLocation>
        <location evidence="5">Cytoplasm</location>
        <location evidence="5">Cytoskeleton</location>
        <location evidence="5">Microtubule organizing center</location>
    </subcellularLocation>
</comment>
<sequence>MGIGKRNSDLAICAMLSSATSTMPMPTPDLPDLGALSLLYQQQLVIEDLLYALSGIPGQYVHLRDDDPDTAVLYKAAAESAADVRGSRGRPSELDQILKAIGRVYQWRVDVRLDLSLQAVVRQILPVCSYHLLLQEFCRRYMAAQAGMVNQALCAAIEEVLQEFHTLIAQLEHLHRAGTEAAPFTLQKLHFYLQPSIAMLERLAVLACIIRRKTEQEFADMGRREYKVFCREKRTTVPPSAGGSDAMYGLGKLAPGTSGPGSNHGDGDSSDAQYFAGVTGEIGAPPTEPAGPAGTYVCRGGRTLKIIAHEMTMQSGDPGTRRLYGFLLARAAQPFLHMLQAWLQRGEVHDPYAEFMVRAGDRSFQGSLTAAMTAEPVETSTIDSSGSGSGPTPVRGGDTLFAQHRVWLDMTPEFLRPLAKQILVSGLYLNVIRACKAASQYDEPNGAMLPPMTEDEPGPIVATDPDRIFAEESFIDLQILESGREDADNRHADAVTQAFEGHRYTLQVANAHRYANQTLLWILLDQNRLLDRLRVLKHYFLLDRSDFLTHFLDQAQAELSRPAKDVVQSKLQALLDLGLQTAATDQTNPSGASAAVRIILSGDRFADFILSGGAARPASVARRGTTSGSPHTPRGGSDSELVSFGTPTPAHHVNATTGMTDSPNPLGRLRSESVLSHRSVSAASGPGSGLASCLEQLSLDCQVGFPLSMIITPAAVTQYQLLFRHLLQFKYTEHLLCQMWVGARRPPAAAGAQLRQRIWFLRHNMLNTVRQILYYVSWEVLEAHWSHFEAQVAAATTIDEVTTAQTTFLTNCLQQSMLGVPKLMRVVLKLIAKCQTFALFAHNYLRTEGTMNHQSSTDPETASVAAVDMTHRRPRLPSSATFGTSSPTESVEPVDNAAMGLGQFDLRAQQDLTLGKLEKSYHHQINLLLEALRHYSETETPLFLNLAMKLNLNGYYSGEVS</sequence>
<keyword evidence="10" id="KW-1185">Reference proteome</keyword>
<dbReference type="AlphaFoldDB" id="A0A9W8AE07"/>
<reference evidence="9" key="1">
    <citation type="submission" date="2022-07" db="EMBL/GenBank/DDBJ databases">
        <title>Phylogenomic reconstructions and comparative analyses of Kickxellomycotina fungi.</title>
        <authorList>
            <person name="Reynolds N.K."/>
            <person name="Stajich J.E."/>
            <person name="Barry K."/>
            <person name="Grigoriev I.V."/>
            <person name="Crous P."/>
            <person name="Smith M.E."/>
        </authorList>
    </citation>
    <scope>NUCLEOTIDE SEQUENCE</scope>
    <source>
        <strain evidence="9">RSA 861</strain>
    </source>
</reference>
<dbReference type="GO" id="GO:0031122">
    <property type="term" value="P:cytoplasmic microtubule organization"/>
    <property type="evidence" value="ECO:0007669"/>
    <property type="project" value="TreeGrafter"/>
</dbReference>
<feature type="region of interest" description="Disordered" evidence="6">
    <location>
        <begin position="619"/>
        <end position="669"/>
    </location>
</feature>
<feature type="domain" description="Gamma tubulin complex component protein N-terminal" evidence="8">
    <location>
        <begin position="298"/>
        <end position="525"/>
    </location>
</feature>
<dbReference type="GO" id="GO:0051321">
    <property type="term" value="P:meiotic cell cycle"/>
    <property type="evidence" value="ECO:0007669"/>
    <property type="project" value="TreeGrafter"/>
</dbReference>
<dbReference type="Proteomes" id="UP001150569">
    <property type="component" value="Unassembled WGS sequence"/>
</dbReference>